<evidence type="ECO:0000256" key="1">
    <source>
        <dbReference type="ARBA" id="ARBA00004651"/>
    </source>
</evidence>
<dbReference type="PANTHER" id="PTHR30151:SF0">
    <property type="entry name" value="ABC TRANSPORTER PERMEASE PROTEIN MJ0413-RELATED"/>
    <property type="match status" value="1"/>
</dbReference>
<dbReference type="STRING" id="1250539.Ga0080574_TMP3286"/>
<dbReference type="KEGG" id="paby:Ga0080574_TMP3286"/>
<dbReference type="PROSITE" id="PS50928">
    <property type="entry name" value="ABC_TM1"/>
    <property type="match status" value="1"/>
</dbReference>
<feature type="transmembrane region" description="Helical" evidence="7">
    <location>
        <begin position="151"/>
        <end position="174"/>
    </location>
</feature>
<feature type="transmembrane region" description="Helical" evidence="7">
    <location>
        <begin position="195"/>
        <end position="219"/>
    </location>
</feature>
<dbReference type="Proteomes" id="UP000187059">
    <property type="component" value="Chromosome"/>
</dbReference>
<dbReference type="Gene3D" id="1.10.3720.10">
    <property type="entry name" value="MetI-like"/>
    <property type="match status" value="1"/>
</dbReference>
<feature type="transmembrane region" description="Helical" evidence="7">
    <location>
        <begin position="7"/>
        <end position="31"/>
    </location>
</feature>
<dbReference type="OrthoDB" id="7856646at2"/>
<dbReference type="Pfam" id="PF00528">
    <property type="entry name" value="BPD_transp_1"/>
    <property type="match status" value="1"/>
</dbReference>
<feature type="transmembrane region" description="Helical" evidence="7">
    <location>
        <begin position="125"/>
        <end position="145"/>
    </location>
</feature>
<comment type="subcellular location">
    <subcellularLocation>
        <location evidence="1 7">Cell membrane</location>
        <topology evidence="1 7">Multi-pass membrane protein</topology>
    </subcellularLocation>
</comment>
<sequence length="281" mass="30286">MMLHRNPLLWINIAAVVVMVLAWQGLALLFANQDVGALRTPLIPGWEMIFRESLPAMENYRAGSRGLGLDEGSVMGGIAVLADHAVDTCLRLFTGLALGALLGVGIALLVSMSRIARAVAALPGHILRTLPVLAMVPLVQVWFGVSFTGMVAFVAFGAGGLLFVGTLNAVANVPQHYIDAARSLGASRLRVYRTVILPAIFAELQSSIVLCLALSWSIVVGAEFLGAQSGLGFIQVQAKQFALLDRMVVVALVFLLFSTVIYLAFDRLSRFLLRWQPDTRD</sequence>
<dbReference type="InterPro" id="IPR000515">
    <property type="entry name" value="MetI-like"/>
</dbReference>
<evidence type="ECO:0000256" key="7">
    <source>
        <dbReference type="RuleBase" id="RU363032"/>
    </source>
</evidence>
<comment type="similarity">
    <text evidence="7">Belongs to the binding-protein-dependent transport system permease family.</text>
</comment>
<evidence type="ECO:0000259" key="8">
    <source>
        <dbReference type="PROSITE" id="PS50928"/>
    </source>
</evidence>
<evidence type="ECO:0000256" key="5">
    <source>
        <dbReference type="ARBA" id="ARBA00022989"/>
    </source>
</evidence>
<evidence type="ECO:0000256" key="6">
    <source>
        <dbReference type="ARBA" id="ARBA00023136"/>
    </source>
</evidence>
<evidence type="ECO:0000256" key="2">
    <source>
        <dbReference type="ARBA" id="ARBA00022448"/>
    </source>
</evidence>
<reference evidence="9 10" key="1">
    <citation type="submission" date="2016-04" db="EMBL/GenBank/DDBJ databases">
        <title>Deep-sea bacteria in the southern Pacific.</title>
        <authorList>
            <person name="Tang K."/>
        </authorList>
    </citation>
    <scope>NUCLEOTIDE SEQUENCE [LARGE SCALE GENOMIC DNA]</scope>
    <source>
        <strain evidence="9 10">JLT2014</strain>
    </source>
</reference>
<dbReference type="GO" id="GO:0055085">
    <property type="term" value="P:transmembrane transport"/>
    <property type="evidence" value="ECO:0007669"/>
    <property type="project" value="InterPro"/>
</dbReference>
<evidence type="ECO:0000256" key="4">
    <source>
        <dbReference type="ARBA" id="ARBA00022692"/>
    </source>
</evidence>
<gene>
    <name evidence="9" type="ORF">Ga0080574_TMP3286</name>
</gene>
<dbReference type="SUPFAM" id="SSF161098">
    <property type="entry name" value="MetI-like"/>
    <property type="match status" value="1"/>
</dbReference>
<proteinExistence type="inferred from homology"/>
<feature type="domain" description="ABC transmembrane type-1" evidence="8">
    <location>
        <begin position="85"/>
        <end position="265"/>
    </location>
</feature>
<name>A0A1P8UW60_9RHOB</name>
<keyword evidence="4 7" id="KW-0812">Transmembrane</keyword>
<dbReference type="InterPro" id="IPR035906">
    <property type="entry name" value="MetI-like_sf"/>
</dbReference>
<accession>A0A1P8UW60</accession>
<dbReference type="PANTHER" id="PTHR30151">
    <property type="entry name" value="ALKANE SULFONATE ABC TRANSPORTER-RELATED, MEMBRANE SUBUNIT"/>
    <property type="match status" value="1"/>
</dbReference>
<feature type="transmembrane region" description="Helical" evidence="7">
    <location>
        <begin position="92"/>
        <end position="113"/>
    </location>
</feature>
<keyword evidence="6 7" id="KW-0472">Membrane</keyword>
<evidence type="ECO:0000313" key="10">
    <source>
        <dbReference type="Proteomes" id="UP000187059"/>
    </source>
</evidence>
<dbReference type="GO" id="GO:0005886">
    <property type="term" value="C:plasma membrane"/>
    <property type="evidence" value="ECO:0007669"/>
    <property type="project" value="UniProtKB-SubCell"/>
</dbReference>
<dbReference type="CDD" id="cd06261">
    <property type="entry name" value="TM_PBP2"/>
    <property type="match status" value="1"/>
</dbReference>
<keyword evidence="10" id="KW-1185">Reference proteome</keyword>
<dbReference type="AlphaFoldDB" id="A0A1P8UW60"/>
<dbReference type="EMBL" id="CP015093">
    <property type="protein sequence ID" value="APZ53620.1"/>
    <property type="molecule type" value="Genomic_DNA"/>
</dbReference>
<evidence type="ECO:0000256" key="3">
    <source>
        <dbReference type="ARBA" id="ARBA00022475"/>
    </source>
</evidence>
<protein>
    <submittedName>
        <fullName evidence="9">Sulfonate transport system permease protein</fullName>
    </submittedName>
</protein>
<organism evidence="9 10">
    <name type="scientific">Salipiger abyssi</name>
    <dbReference type="NCBI Taxonomy" id="1250539"/>
    <lineage>
        <taxon>Bacteria</taxon>
        <taxon>Pseudomonadati</taxon>
        <taxon>Pseudomonadota</taxon>
        <taxon>Alphaproteobacteria</taxon>
        <taxon>Rhodobacterales</taxon>
        <taxon>Roseobacteraceae</taxon>
        <taxon>Salipiger</taxon>
    </lineage>
</organism>
<dbReference type="RefSeq" id="WP_083716875.1">
    <property type="nucleotide sequence ID" value="NZ_CP015093.1"/>
</dbReference>
<keyword evidence="3" id="KW-1003">Cell membrane</keyword>
<evidence type="ECO:0000313" key="9">
    <source>
        <dbReference type="EMBL" id="APZ53620.1"/>
    </source>
</evidence>
<keyword evidence="2 7" id="KW-0813">Transport</keyword>
<keyword evidence="5 7" id="KW-1133">Transmembrane helix</keyword>
<feature type="transmembrane region" description="Helical" evidence="7">
    <location>
        <begin position="247"/>
        <end position="265"/>
    </location>
</feature>